<dbReference type="PROSITE" id="PS50075">
    <property type="entry name" value="CARRIER"/>
    <property type="match status" value="1"/>
</dbReference>
<evidence type="ECO:0000313" key="2">
    <source>
        <dbReference type="EMBL" id="CCF85902.1"/>
    </source>
</evidence>
<sequence length="83" mass="9275">MAVDAIDVMTSLRQWIRNHVPGNRAVGDDYPLIEKGLLTSLDTLELILFLEQEFGITIDDEDVTEENFRSLRAIAGLVSRSGL</sequence>
<dbReference type="AlphaFoldDB" id="I4EMI9"/>
<dbReference type="Gene3D" id="1.10.1200.10">
    <property type="entry name" value="ACP-like"/>
    <property type="match status" value="1"/>
</dbReference>
<dbReference type="SUPFAM" id="SSF47336">
    <property type="entry name" value="ACP-like"/>
    <property type="match status" value="1"/>
</dbReference>
<gene>
    <name evidence="2" type="ORF">NITHO_610003</name>
</gene>
<feature type="domain" description="Carrier" evidence="1">
    <location>
        <begin position="4"/>
        <end position="82"/>
    </location>
</feature>
<dbReference type="EMBL" id="CAGS01000568">
    <property type="protein sequence ID" value="CCF85902.1"/>
    <property type="molecule type" value="Genomic_DNA"/>
</dbReference>
<accession>I4EMI9</accession>
<keyword evidence="3" id="KW-1185">Reference proteome</keyword>
<dbReference type="RefSeq" id="WP_008481214.1">
    <property type="nucleotide sequence ID" value="NZ_CAGS01000568.1"/>
</dbReference>
<evidence type="ECO:0000259" key="1">
    <source>
        <dbReference type="PROSITE" id="PS50075"/>
    </source>
</evidence>
<comment type="caution">
    <text evidence="2">The sequence shown here is derived from an EMBL/GenBank/DDBJ whole genome shotgun (WGS) entry which is preliminary data.</text>
</comment>
<dbReference type="InterPro" id="IPR036736">
    <property type="entry name" value="ACP-like_sf"/>
</dbReference>
<evidence type="ECO:0000313" key="3">
    <source>
        <dbReference type="Proteomes" id="UP000004221"/>
    </source>
</evidence>
<dbReference type="Pfam" id="PF00550">
    <property type="entry name" value="PP-binding"/>
    <property type="match status" value="1"/>
</dbReference>
<dbReference type="InterPro" id="IPR009081">
    <property type="entry name" value="PP-bd_ACP"/>
</dbReference>
<protein>
    <recommendedName>
        <fullName evidence="1">Carrier domain-containing protein</fullName>
    </recommendedName>
</protein>
<proteinExistence type="predicted"/>
<organism evidence="2 3">
    <name type="scientific">Nitrolancea hollandica Lb</name>
    <dbReference type="NCBI Taxonomy" id="1129897"/>
    <lineage>
        <taxon>Bacteria</taxon>
        <taxon>Pseudomonadati</taxon>
        <taxon>Thermomicrobiota</taxon>
        <taxon>Thermomicrobia</taxon>
        <taxon>Sphaerobacterales</taxon>
        <taxon>Sphaerobacterineae</taxon>
        <taxon>Sphaerobacteraceae</taxon>
        <taxon>Nitrolancea</taxon>
    </lineage>
</organism>
<reference evidence="2 3" key="1">
    <citation type="journal article" date="2012" name="ISME J.">
        <title>Nitrification expanded: discovery, physiology and genomics of a nitrite-oxidizing bacterium from the phylum Chloroflexi.</title>
        <authorList>
            <person name="Sorokin D.Y."/>
            <person name="Lucker S."/>
            <person name="Vejmelkova D."/>
            <person name="Kostrikina N.A."/>
            <person name="Kleerebezem R."/>
            <person name="Rijpstra W.I."/>
            <person name="Damste J.S."/>
            <person name="Le Paslier D."/>
            <person name="Muyzer G."/>
            <person name="Wagner M."/>
            <person name="van Loosdrecht M.C."/>
            <person name="Daims H."/>
        </authorList>
    </citation>
    <scope>NUCLEOTIDE SEQUENCE [LARGE SCALE GENOMIC DNA]</scope>
    <source>
        <strain evidence="3">none</strain>
    </source>
</reference>
<dbReference type="Proteomes" id="UP000004221">
    <property type="component" value="Unassembled WGS sequence"/>
</dbReference>
<name>I4EMI9_9BACT</name>